<dbReference type="InParanoid" id="M4B412"/>
<dbReference type="EMBL" id="JH598253">
    <property type="status" value="NOT_ANNOTATED_CDS"/>
    <property type="molecule type" value="Genomic_DNA"/>
</dbReference>
<reference evidence="1" key="2">
    <citation type="submission" date="2015-06" db="UniProtKB">
        <authorList>
            <consortium name="EnsemblProtists"/>
        </authorList>
    </citation>
    <scope>IDENTIFICATION</scope>
    <source>
        <strain evidence="1">Emoy2</strain>
    </source>
</reference>
<protein>
    <submittedName>
        <fullName evidence="1">Uncharacterized protein</fullName>
    </submittedName>
</protein>
<name>M4B412_HYAAE</name>
<dbReference type="HOGENOM" id="CLU_1258211_0_0_1"/>
<dbReference type="VEuPathDB" id="FungiDB:HpaG801011"/>
<dbReference type="Proteomes" id="UP000011713">
    <property type="component" value="Unassembled WGS sequence"/>
</dbReference>
<dbReference type="AlphaFoldDB" id="M4B412"/>
<organism evidence="1 2">
    <name type="scientific">Hyaloperonospora arabidopsidis (strain Emoy2)</name>
    <name type="common">Downy mildew agent</name>
    <name type="synonym">Peronospora arabidopsidis</name>
    <dbReference type="NCBI Taxonomy" id="559515"/>
    <lineage>
        <taxon>Eukaryota</taxon>
        <taxon>Sar</taxon>
        <taxon>Stramenopiles</taxon>
        <taxon>Oomycota</taxon>
        <taxon>Peronosporomycetes</taxon>
        <taxon>Peronosporales</taxon>
        <taxon>Peronosporaceae</taxon>
        <taxon>Hyaloperonospora</taxon>
    </lineage>
</organism>
<evidence type="ECO:0000313" key="1">
    <source>
        <dbReference type="EnsemblProtists" id="HpaP801011"/>
    </source>
</evidence>
<evidence type="ECO:0000313" key="2">
    <source>
        <dbReference type="Proteomes" id="UP000011713"/>
    </source>
</evidence>
<reference evidence="2" key="1">
    <citation type="journal article" date="2010" name="Science">
        <title>Signatures of adaptation to obligate biotrophy in the Hyaloperonospora arabidopsidis genome.</title>
        <authorList>
            <person name="Baxter L."/>
            <person name="Tripathy S."/>
            <person name="Ishaque N."/>
            <person name="Boot N."/>
            <person name="Cabral A."/>
            <person name="Kemen E."/>
            <person name="Thines M."/>
            <person name="Ah-Fong A."/>
            <person name="Anderson R."/>
            <person name="Badejoko W."/>
            <person name="Bittner-Eddy P."/>
            <person name="Boore J.L."/>
            <person name="Chibucos M.C."/>
            <person name="Coates M."/>
            <person name="Dehal P."/>
            <person name="Delehaunty K."/>
            <person name="Dong S."/>
            <person name="Downton P."/>
            <person name="Dumas B."/>
            <person name="Fabro G."/>
            <person name="Fronick C."/>
            <person name="Fuerstenberg S.I."/>
            <person name="Fulton L."/>
            <person name="Gaulin E."/>
            <person name="Govers F."/>
            <person name="Hughes L."/>
            <person name="Humphray S."/>
            <person name="Jiang R.H."/>
            <person name="Judelson H."/>
            <person name="Kamoun S."/>
            <person name="Kyung K."/>
            <person name="Meijer H."/>
            <person name="Minx P."/>
            <person name="Morris P."/>
            <person name="Nelson J."/>
            <person name="Phuntumart V."/>
            <person name="Qutob D."/>
            <person name="Rehmany A."/>
            <person name="Rougon-Cardoso A."/>
            <person name="Ryden P."/>
            <person name="Torto-Alalibo T."/>
            <person name="Studholme D."/>
            <person name="Wang Y."/>
            <person name="Win J."/>
            <person name="Wood J."/>
            <person name="Clifton S.W."/>
            <person name="Rogers J."/>
            <person name="Van den Ackerveken G."/>
            <person name="Jones J.D."/>
            <person name="McDowell J.M."/>
            <person name="Beynon J."/>
            <person name="Tyler B.M."/>
        </authorList>
    </citation>
    <scope>NUCLEOTIDE SEQUENCE [LARGE SCALE GENOMIC DNA]</scope>
    <source>
        <strain evidence="2">Emoy2</strain>
    </source>
</reference>
<sequence length="220" mass="24925">MPPRIDGGIQTASERTVWAVFEFKLKAGYRPMQWEQKRRHICSLKLSAKKRLHSAGKSDRQRDQPAGYPSPTPDIFFSLCELLPQLVHISTRVSSQAAAVQRDHFALSIHKHEHGDARDAKLGAQSLVDGALFKGKGEERHLVVVLLVLRRVLVRRDKDELKLRVLLDHVLVQGAQKGRELTTGRAPVRAEVDAHDLFVGERRVRVLQTIFRLELGTEEL</sequence>
<keyword evidence="2" id="KW-1185">Reference proteome</keyword>
<accession>M4B412</accession>
<dbReference type="EnsemblProtists" id="HpaT801011">
    <property type="protein sequence ID" value="HpaP801011"/>
    <property type="gene ID" value="HpaG801011"/>
</dbReference>
<proteinExistence type="predicted"/>